<feature type="transmembrane region" description="Helical" evidence="1">
    <location>
        <begin position="36"/>
        <end position="52"/>
    </location>
</feature>
<reference evidence="2 3" key="1">
    <citation type="submission" date="2016-10" db="EMBL/GenBank/DDBJ databases">
        <authorList>
            <person name="de Groot N.N."/>
        </authorList>
    </citation>
    <scope>NUCLEOTIDE SEQUENCE [LARGE SCALE GENOMIC DNA]</scope>
    <source>
        <strain evidence="2 3">DSM 797</strain>
    </source>
</reference>
<evidence type="ECO:0000313" key="3">
    <source>
        <dbReference type="Proteomes" id="UP000199068"/>
    </source>
</evidence>
<feature type="transmembrane region" description="Helical" evidence="1">
    <location>
        <begin position="58"/>
        <end position="75"/>
    </location>
</feature>
<evidence type="ECO:0000256" key="1">
    <source>
        <dbReference type="SAM" id="Phobius"/>
    </source>
</evidence>
<protein>
    <submittedName>
        <fullName evidence="2">Uncharacterized protein</fullName>
    </submittedName>
</protein>
<keyword evidence="1" id="KW-1133">Transmembrane helix</keyword>
<organism evidence="2 3">
    <name type="scientific">Romboutsia lituseburensis DSM 797</name>
    <dbReference type="NCBI Taxonomy" id="1121325"/>
    <lineage>
        <taxon>Bacteria</taxon>
        <taxon>Bacillati</taxon>
        <taxon>Bacillota</taxon>
        <taxon>Clostridia</taxon>
        <taxon>Peptostreptococcales</taxon>
        <taxon>Peptostreptococcaceae</taxon>
        <taxon>Romboutsia</taxon>
    </lineage>
</organism>
<dbReference type="AlphaFoldDB" id="A0A1G9L860"/>
<evidence type="ECO:0000313" key="2">
    <source>
        <dbReference type="EMBL" id="SDL57996.1"/>
    </source>
</evidence>
<gene>
    <name evidence="2" type="ORF">SAMN04515677_102442</name>
</gene>
<keyword evidence="1" id="KW-0472">Membrane</keyword>
<accession>A0A1G9L860</accession>
<dbReference type="Proteomes" id="UP000199068">
    <property type="component" value="Unassembled WGS sequence"/>
</dbReference>
<keyword evidence="3" id="KW-1185">Reference proteome</keyword>
<keyword evidence="1" id="KW-0812">Transmembrane</keyword>
<dbReference type="EMBL" id="FNGW01000002">
    <property type="protein sequence ID" value="SDL57996.1"/>
    <property type="molecule type" value="Genomic_DNA"/>
</dbReference>
<dbReference type="RefSeq" id="WP_092724557.1">
    <property type="nucleotide sequence ID" value="NZ_FNGW01000002.1"/>
</dbReference>
<name>A0A1G9L860_9FIRM</name>
<proteinExistence type="predicted"/>
<sequence>MGLKDKFAESFARSKTMTGPEKKANEIMGKLLMKKAILPIILMVVVLIGGIAAGLNSWAILGINLLIAVGTYFYVKKAGDKYQNFKPYVGNLISLEKKGKNEYIAIIKQGKMPIKLEIHHGGEDLMNVKKNQMVQISYNPDAKIAILVATK</sequence>